<dbReference type="InterPro" id="IPR036179">
    <property type="entry name" value="Ig-like_dom_sf"/>
</dbReference>
<feature type="compositionally biased region" description="Basic and acidic residues" evidence="1">
    <location>
        <begin position="23"/>
        <end position="33"/>
    </location>
</feature>
<dbReference type="PROSITE" id="PS50916">
    <property type="entry name" value="RABBD"/>
    <property type="match status" value="1"/>
</dbReference>
<feature type="domain" description="Ig-like" evidence="2">
    <location>
        <begin position="585"/>
        <end position="712"/>
    </location>
</feature>
<dbReference type="InterPro" id="IPR013783">
    <property type="entry name" value="Ig-like_fold"/>
</dbReference>
<dbReference type="PANTHER" id="PTHR14555">
    <property type="entry name" value="MYELIN-ASSOCIATED OLIGODENDROCYTIC BASIC PROTEIN MOBP -RELATED"/>
    <property type="match status" value="1"/>
</dbReference>
<dbReference type="SUPFAM" id="SSF48726">
    <property type="entry name" value="Immunoglobulin"/>
    <property type="match status" value="1"/>
</dbReference>
<feature type="compositionally biased region" description="Low complexity" evidence="1">
    <location>
        <begin position="944"/>
        <end position="972"/>
    </location>
</feature>
<sequence>MANMYVAKSTPMVVVNTTNKKSTTGDDKRHSQEKPLNTTKHKPNKFSSLQDAVEKLDLNHLSEEERNKVLDVIKKDFEVRAKEQERLNRFRCSIIRRDKELAAKSISMAVESTSCIICGRPFMALINPKRICGNCRRTICRNCSDTVPKYNDFFCIMCLKETGYRAMTCTWFYDTVIQRFREFGSTTVAKSLFGSKYKQVQNMAEDELWNLLLRLPSSKRTSLESGGVCTLDQAKEAQIKKLRKSCFIPRQINWQYESVCQKFKKNACKEMKNFIQILYITTEKQRMNQGMNTKHITSYVMDVLEGEISRIVGYSVKGLTDTTSWVGEDDKESISMVDSEKVEERLADVLLNKIFPITPSSVVGNKFFSSEVNNIAHTTATANSSTVTTTATTVPAVTAAAATMNEVKFDDFVNIPSNNKKEELSVTEGFPIRMEYYLPYEEKCEFRWYKLTPENQRIPVKLDFRTEHVITAATSKSIRQHPFVLSNSGFITSETKHKLNQLNREISESMMNKNDVANKANKAKNMIQLQHHLIIWASKLDDAGQYYAAVQYPLDKNGTSAIQEKDYILKVLKPNLSPSIAQSKPAFVEPLTVQPINCGNNDPYIEMTCVVTGNPSPRCLFYRNSVPIPVVMMPLNTINQEEEAISAMSSFSQKYTVTSSLSKSSNEINRSGGCVRKITLRINRPSSSEDIATYSCRAWNCHGRTTTTTDLSVEDHFSKFDCPPGKATLFERLNLANIESANLAANISQTAREHGDFLTQKEGSTPRTTPRSQLHDRTPESARRSEQNNVSGAINETSIRNKSLENMKTSDTTKTFSIAAVNVVQSYSGVLKLQREVYHSTSVFQRPKRLNSTWKSKRLKLPLLCVKRRKSYSDIRMNEDSDNHVNNDNDSYRVTSDGSHGESPSHRKSFKTLHRNKSCQLKSNQIIPKINHIQGKVNEAYSASSTSPQPTPTSQQQQQQQQKEQLSQPLQTTSKRNMPEIIREYDQKHVPDGINNHPTIHFPKAVKHDSKTITTSSSSPPPPPPQPSALSSTSSPPPRRTITITREDKSSPQQQQQPHHQPSQLTPHSEDTDNRSISSTVSVNDTQFKRRTSGKSPGPNILIDRRSNRMNRRNSSSSNITDS</sequence>
<dbReference type="WBParaSite" id="TREG1_134230.1">
    <property type="protein sequence ID" value="TREG1_134230.1"/>
    <property type="gene ID" value="TREG1_134230"/>
</dbReference>
<dbReference type="InterPro" id="IPR051745">
    <property type="entry name" value="Intracell_Transport_Effector"/>
</dbReference>
<evidence type="ECO:0000256" key="1">
    <source>
        <dbReference type="SAM" id="MobiDB-lite"/>
    </source>
</evidence>
<dbReference type="Gene3D" id="3.30.40.10">
    <property type="entry name" value="Zinc/RING finger domain, C3HC4 (zinc finger)"/>
    <property type="match status" value="1"/>
</dbReference>
<dbReference type="InterPro" id="IPR041282">
    <property type="entry name" value="FYVE_2"/>
</dbReference>
<dbReference type="Pfam" id="PF02318">
    <property type="entry name" value="FYVE_2"/>
    <property type="match status" value="1"/>
</dbReference>
<dbReference type="PROSITE" id="PS50835">
    <property type="entry name" value="IG_LIKE"/>
    <property type="match status" value="1"/>
</dbReference>
<evidence type="ECO:0000259" key="3">
    <source>
        <dbReference type="PROSITE" id="PS50916"/>
    </source>
</evidence>
<evidence type="ECO:0008006" key="6">
    <source>
        <dbReference type="Google" id="ProtNLM"/>
    </source>
</evidence>
<feature type="compositionally biased region" description="Polar residues" evidence="1">
    <location>
        <begin position="1075"/>
        <end position="1086"/>
    </location>
</feature>
<feature type="compositionally biased region" description="Basic and acidic residues" evidence="1">
    <location>
        <begin position="773"/>
        <end position="786"/>
    </location>
</feature>
<feature type="compositionally biased region" description="Low complexity" evidence="1">
    <location>
        <begin position="1051"/>
        <end position="1064"/>
    </location>
</feature>
<reference evidence="5" key="2">
    <citation type="submission" date="2023-11" db="UniProtKB">
        <authorList>
            <consortium name="WormBaseParasite"/>
        </authorList>
    </citation>
    <scope>IDENTIFICATION</scope>
</reference>
<dbReference type="GO" id="GO:0017022">
    <property type="term" value="F:myosin binding"/>
    <property type="evidence" value="ECO:0007669"/>
    <property type="project" value="TreeGrafter"/>
</dbReference>
<evidence type="ECO:0000313" key="4">
    <source>
        <dbReference type="Proteomes" id="UP000050795"/>
    </source>
</evidence>
<feature type="domain" description="RabBD" evidence="3">
    <location>
        <begin position="55"/>
        <end position="175"/>
    </location>
</feature>
<feature type="compositionally biased region" description="Low complexity" evidence="1">
    <location>
        <begin position="13"/>
        <end position="22"/>
    </location>
</feature>
<feature type="compositionally biased region" description="Low complexity" evidence="1">
    <location>
        <begin position="1028"/>
        <end position="1044"/>
    </location>
</feature>
<feature type="region of interest" description="Disordered" evidence="1">
    <location>
        <begin position="940"/>
        <end position="977"/>
    </location>
</feature>
<dbReference type="GO" id="GO:0031267">
    <property type="term" value="F:small GTPase binding"/>
    <property type="evidence" value="ECO:0007669"/>
    <property type="project" value="InterPro"/>
</dbReference>
<dbReference type="InterPro" id="IPR013083">
    <property type="entry name" value="Znf_RING/FYVE/PHD"/>
</dbReference>
<feature type="compositionally biased region" description="Polar residues" evidence="1">
    <location>
        <begin position="787"/>
        <end position="797"/>
    </location>
</feature>
<accession>A0AA85J9Q8</accession>
<dbReference type="GO" id="GO:0006886">
    <property type="term" value="P:intracellular protein transport"/>
    <property type="evidence" value="ECO:0007669"/>
    <property type="project" value="InterPro"/>
</dbReference>
<keyword evidence="4" id="KW-1185">Reference proteome</keyword>
<feature type="compositionally biased region" description="Basic and acidic residues" evidence="1">
    <location>
        <begin position="876"/>
        <end position="891"/>
    </location>
</feature>
<dbReference type="Gene3D" id="2.60.40.10">
    <property type="entry name" value="Immunoglobulins"/>
    <property type="match status" value="1"/>
</dbReference>
<dbReference type="InterPro" id="IPR010911">
    <property type="entry name" value="Rab_BD"/>
</dbReference>
<dbReference type="GO" id="GO:0003779">
    <property type="term" value="F:actin binding"/>
    <property type="evidence" value="ECO:0007669"/>
    <property type="project" value="TreeGrafter"/>
</dbReference>
<dbReference type="GO" id="GO:0030864">
    <property type="term" value="C:cortical actin cytoskeleton"/>
    <property type="evidence" value="ECO:0007669"/>
    <property type="project" value="TreeGrafter"/>
</dbReference>
<dbReference type="InterPro" id="IPR007110">
    <property type="entry name" value="Ig-like_dom"/>
</dbReference>
<reference evidence="4" key="1">
    <citation type="submission" date="2022-06" db="EMBL/GenBank/DDBJ databases">
        <authorList>
            <person name="Berger JAMES D."/>
            <person name="Berger JAMES D."/>
        </authorList>
    </citation>
    <scope>NUCLEOTIDE SEQUENCE [LARGE SCALE GENOMIC DNA]</scope>
</reference>
<feature type="region of interest" description="Disordered" evidence="1">
    <location>
        <begin position="876"/>
        <end position="910"/>
    </location>
</feature>
<feature type="region of interest" description="Disordered" evidence="1">
    <location>
        <begin position="1"/>
        <end position="44"/>
    </location>
</feature>
<feature type="compositionally biased region" description="Polar residues" evidence="1">
    <location>
        <begin position="761"/>
        <end position="772"/>
    </location>
</feature>
<proteinExistence type="predicted"/>
<evidence type="ECO:0000259" key="2">
    <source>
        <dbReference type="PROSITE" id="PS50835"/>
    </source>
</evidence>
<evidence type="ECO:0000313" key="5">
    <source>
        <dbReference type="WBParaSite" id="TREG1_134230.1"/>
    </source>
</evidence>
<dbReference type="SUPFAM" id="SSF57903">
    <property type="entry name" value="FYVE/PHD zinc finger"/>
    <property type="match status" value="1"/>
</dbReference>
<organism evidence="4 5">
    <name type="scientific">Trichobilharzia regenti</name>
    <name type="common">Nasal bird schistosome</name>
    <dbReference type="NCBI Taxonomy" id="157069"/>
    <lineage>
        <taxon>Eukaryota</taxon>
        <taxon>Metazoa</taxon>
        <taxon>Spiralia</taxon>
        <taxon>Lophotrochozoa</taxon>
        <taxon>Platyhelminthes</taxon>
        <taxon>Trematoda</taxon>
        <taxon>Digenea</taxon>
        <taxon>Strigeidida</taxon>
        <taxon>Schistosomatoidea</taxon>
        <taxon>Schistosomatidae</taxon>
        <taxon>Trichobilharzia</taxon>
    </lineage>
</organism>
<dbReference type="AlphaFoldDB" id="A0AA85J9Q8"/>
<dbReference type="InterPro" id="IPR011011">
    <property type="entry name" value="Znf_FYVE_PHD"/>
</dbReference>
<feature type="region of interest" description="Disordered" evidence="1">
    <location>
        <begin position="755"/>
        <end position="797"/>
    </location>
</feature>
<protein>
    <recommendedName>
        <fullName evidence="6">Rab effector MyRIP</fullName>
    </recommendedName>
</protein>
<name>A0AA85J9Q8_TRIRE</name>
<dbReference type="Proteomes" id="UP000050795">
    <property type="component" value="Unassembled WGS sequence"/>
</dbReference>
<feature type="compositionally biased region" description="Low complexity" evidence="1">
    <location>
        <begin position="1113"/>
        <end position="1123"/>
    </location>
</feature>
<feature type="region of interest" description="Disordered" evidence="1">
    <location>
        <begin position="1008"/>
        <end position="1123"/>
    </location>
</feature>
<dbReference type="PANTHER" id="PTHR14555:SF3">
    <property type="entry name" value="RABBD DOMAIN-CONTAINING PROTEIN"/>
    <property type="match status" value="1"/>
</dbReference>